<proteinExistence type="inferred from homology"/>
<evidence type="ECO:0000313" key="9">
    <source>
        <dbReference type="Proteomes" id="UP000019116"/>
    </source>
</evidence>
<dbReference type="InterPro" id="IPR041118">
    <property type="entry name" value="Rx_N"/>
</dbReference>
<organism evidence="8">
    <name type="scientific">Triticum aestivum</name>
    <name type="common">Wheat</name>
    <dbReference type="NCBI Taxonomy" id="4565"/>
    <lineage>
        <taxon>Eukaryota</taxon>
        <taxon>Viridiplantae</taxon>
        <taxon>Streptophyta</taxon>
        <taxon>Embryophyta</taxon>
        <taxon>Tracheophyta</taxon>
        <taxon>Spermatophyta</taxon>
        <taxon>Magnoliopsida</taxon>
        <taxon>Liliopsida</taxon>
        <taxon>Poales</taxon>
        <taxon>Poaceae</taxon>
        <taxon>BOP clade</taxon>
        <taxon>Pooideae</taxon>
        <taxon>Triticodae</taxon>
        <taxon>Triticeae</taxon>
        <taxon>Triticinae</taxon>
        <taxon>Triticum</taxon>
    </lineage>
</organism>
<evidence type="ECO:0000259" key="7">
    <source>
        <dbReference type="Pfam" id="PF18052"/>
    </source>
</evidence>
<keyword evidence="2" id="KW-0433">Leucine-rich repeat</keyword>
<accession>A0A3B6LYV7</accession>
<evidence type="ECO:0000256" key="5">
    <source>
        <dbReference type="ARBA" id="ARBA00022821"/>
    </source>
</evidence>
<feature type="domain" description="Disease resistance N-terminal" evidence="7">
    <location>
        <begin position="12"/>
        <end position="91"/>
    </location>
</feature>
<dbReference type="GeneID" id="123117879"/>
<dbReference type="GO" id="GO:0006952">
    <property type="term" value="P:defense response"/>
    <property type="evidence" value="ECO:0007669"/>
    <property type="project" value="UniProtKB-KW"/>
</dbReference>
<comment type="similarity">
    <text evidence="1">Belongs to the disease resistance NB-LRR family.</text>
</comment>
<evidence type="ECO:0000256" key="4">
    <source>
        <dbReference type="ARBA" id="ARBA00022741"/>
    </source>
</evidence>
<evidence type="ECO:0000313" key="8">
    <source>
        <dbReference type="EnsemblPlants" id="TraesCS5B02G562800.1.cds1"/>
    </source>
</evidence>
<name>A0A3B6LYV7_WHEAT</name>
<evidence type="ECO:0000256" key="1">
    <source>
        <dbReference type="ARBA" id="ARBA00008894"/>
    </source>
</evidence>
<evidence type="ECO:0008006" key="10">
    <source>
        <dbReference type="Google" id="ProtNLM"/>
    </source>
</evidence>
<dbReference type="KEGG" id="taes:123117879"/>
<dbReference type="Proteomes" id="UP000019116">
    <property type="component" value="Chromosome 5B"/>
</dbReference>
<evidence type="ECO:0000259" key="6">
    <source>
        <dbReference type="Pfam" id="PF00931"/>
    </source>
</evidence>
<dbReference type="InterPro" id="IPR027417">
    <property type="entry name" value="P-loop_NTPase"/>
</dbReference>
<dbReference type="PANTHER" id="PTHR19338:SF58">
    <property type="entry name" value="OS09G0517100 PROTEIN"/>
    <property type="match status" value="1"/>
</dbReference>
<evidence type="ECO:0000256" key="2">
    <source>
        <dbReference type="ARBA" id="ARBA00022614"/>
    </source>
</evidence>
<dbReference type="AlphaFoldDB" id="A0A3B6LYV7"/>
<dbReference type="Gramene" id="TraesCS5B03G1361500.1">
    <property type="protein sequence ID" value="TraesCS5B03G1361500.1.CDS1"/>
    <property type="gene ID" value="TraesCS5B03G1361500"/>
</dbReference>
<dbReference type="Pfam" id="PF18052">
    <property type="entry name" value="Rx_N"/>
    <property type="match status" value="1"/>
</dbReference>
<protein>
    <recommendedName>
        <fullName evidence="10">Rx N-terminal domain-containing protein</fullName>
    </recommendedName>
</protein>
<dbReference type="RefSeq" id="XP_044394481.1">
    <property type="nucleotide sequence ID" value="XM_044538546.1"/>
</dbReference>
<dbReference type="InterPro" id="IPR038005">
    <property type="entry name" value="RX-like_CC"/>
</dbReference>
<keyword evidence="4" id="KW-0547">Nucleotide-binding</keyword>
<dbReference type="Gramene" id="TraesCS5B02G562800.1">
    <property type="protein sequence ID" value="TraesCS5B02G562800.1.cds1"/>
    <property type="gene ID" value="TraesCS5B02G562800"/>
</dbReference>
<dbReference type="InterPro" id="IPR002182">
    <property type="entry name" value="NB-ARC"/>
</dbReference>
<dbReference type="EnsemblPlants" id="TraesCS5B02G562800.1">
    <property type="protein sequence ID" value="TraesCS5B02G562800.1.cds1"/>
    <property type="gene ID" value="TraesCS5B02G562800"/>
</dbReference>
<dbReference type="Gene3D" id="1.20.5.4130">
    <property type="match status" value="1"/>
</dbReference>
<feature type="domain" description="NB-ARC" evidence="6">
    <location>
        <begin position="200"/>
        <end position="366"/>
    </location>
</feature>
<dbReference type="Gene3D" id="3.40.50.300">
    <property type="entry name" value="P-loop containing nucleotide triphosphate hydrolases"/>
    <property type="match status" value="1"/>
</dbReference>
<keyword evidence="9" id="KW-1185">Reference proteome</keyword>
<dbReference type="PANTHER" id="PTHR19338">
    <property type="entry name" value="TRANSLOCASE OF INNER MITOCHONDRIAL MEMBRANE 13 HOMOLOG"/>
    <property type="match status" value="1"/>
</dbReference>
<dbReference type="OMA" id="CEVWEEA"/>
<dbReference type="Pfam" id="PF00931">
    <property type="entry name" value="NB-ARC"/>
    <property type="match status" value="1"/>
</dbReference>
<evidence type="ECO:0000256" key="3">
    <source>
        <dbReference type="ARBA" id="ARBA00022737"/>
    </source>
</evidence>
<dbReference type="GO" id="GO:0043531">
    <property type="term" value="F:ADP binding"/>
    <property type="evidence" value="ECO:0007669"/>
    <property type="project" value="InterPro"/>
</dbReference>
<gene>
    <name evidence="8" type="primary">LOC123117879</name>
</gene>
<keyword evidence="5" id="KW-0611">Plant defense</keyword>
<dbReference type="PaxDb" id="4565-Traes_5BL_B0E6CD075.1"/>
<reference evidence="8" key="1">
    <citation type="submission" date="2018-08" db="EMBL/GenBank/DDBJ databases">
        <authorList>
            <person name="Rossello M."/>
        </authorList>
    </citation>
    <scope>NUCLEOTIDE SEQUENCE [LARGE SCALE GENOMIC DNA]</scope>
    <source>
        <strain evidence="8">cv. Chinese Spring</strain>
    </source>
</reference>
<reference evidence="8" key="2">
    <citation type="submission" date="2018-10" db="UniProtKB">
        <authorList>
            <consortium name="EnsemblPlants"/>
        </authorList>
    </citation>
    <scope>IDENTIFICATION</scope>
</reference>
<sequence>MAEFALGLTKSAVEGTISRVKSAIDEEGKQRVRVQDDLVFITGEFEMMQSFLGVANAERANNPVVRTWVKQLRDLAFDVEDCVEFVIHLDKPARWDWVRRFTSSVICIARPPLPLDVAVADIKRLKTRVEDVSQRNTRYNLIGDSGSSSNSAVTVVSTPAVELKPAGAASAFHTLCEVWEEAGRKRRGTDDLKKLILRGGGDLEVISLWGGQEAAHLEVIKEAYNDPQICQEFCIRARVKLLHPFNLDEFLKSLLTQFNSAASLHRQRSSGHSHIQIQATDGVCENDQLMRHVTEHRYLVILEDVCTAAEWDDIRKYLPGSKNGSRIVVSAKQLGLAVSCVRKSYQLAELQKFSHGQSLCAFINKVCSFLFLLQKHPIYLSNIMAVKNISELTEITSIFVGHLATTTSTKQL</sequence>
<dbReference type="OrthoDB" id="690104at2759"/>
<keyword evidence="3" id="KW-0677">Repeat</keyword>
<dbReference type="CDD" id="cd14798">
    <property type="entry name" value="RX-CC_like"/>
    <property type="match status" value="1"/>
</dbReference>